<gene>
    <name evidence="3" type="ORF">SAMN05216283_1251</name>
</gene>
<feature type="transmembrane region" description="Helical" evidence="1">
    <location>
        <begin position="9"/>
        <end position="29"/>
    </location>
</feature>
<accession>A0A1I2MI95</accession>
<evidence type="ECO:0000256" key="1">
    <source>
        <dbReference type="SAM" id="Phobius"/>
    </source>
</evidence>
<organism evidence="3 4">
    <name type="scientific">Sunxiuqinia elliptica</name>
    <dbReference type="NCBI Taxonomy" id="655355"/>
    <lineage>
        <taxon>Bacteria</taxon>
        <taxon>Pseudomonadati</taxon>
        <taxon>Bacteroidota</taxon>
        <taxon>Bacteroidia</taxon>
        <taxon>Marinilabiliales</taxon>
        <taxon>Prolixibacteraceae</taxon>
        <taxon>Sunxiuqinia</taxon>
    </lineage>
</organism>
<feature type="transmembrane region" description="Helical" evidence="1">
    <location>
        <begin position="260"/>
        <end position="279"/>
    </location>
</feature>
<reference evidence="3 4" key="1">
    <citation type="submission" date="2016-10" db="EMBL/GenBank/DDBJ databases">
        <authorList>
            <person name="de Groot N.N."/>
        </authorList>
    </citation>
    <scope>NUCLEOTIDE SEQUENCE [LARGE SCALE GENOMIC DNA]</scope>
    <source>
        <strain evidence="3 4">CGMCC 1.9156</strain>
    </source>
</reference>
<name>A0A1I2MI95_9BACT</name>
<keyword evidence="1" id="KW-0812">Transmembrane</keyword>
<dbReference type="Pfam" id="PF02517">
    <property type="entry name" value="Rce1-like"/>
    <property type="match status" value="1"/>
</dbReference>
<protein>
    <recommendedName>
        <fullName evidence="2">CAAX prenyl protease 2/Lysostaphin resistance protein A-like domain-containing protein</fullName>
    </recommendedName>
</protein>
<sequence>MTLPVLKRTIIILGILLLLLGLFMIFSHIKYGFELFVVGIITLPAGIFIPIHLDKKGEKKEIIKRVKSYPNIIQSFGITGMVILGMLLVSPLKTVLEKFTNKEISMFIGYILSFGTVFMIIHSIKKHKEKVSSFNLSIENKQIIPFVIVTSIALLVGFCGPISGLIPIPDSIQKSLLELAGQTGVWAFVLMVIAAPILEELIFRGIILDGLLKRYTPATSIMVSSLLFGIAHFNPWQFVTGLIIGAFSGWIYYKTKSLTLTIIIHAAANLTGFTMRYFIDLDSSMNQGIIESYGGLRNLTMLIIGSTIIIATSIYYIQRQFKKREMAAHNKL</sequence>
<keyword evidence="1" id="KW-0472">Membrane</keyword>
<evidence type="ECO:0000259" key="2">
    <source>
        <dbReference type="Pfam" id="PF02517"/>
    </source>
</evidence>
<dbReference type="PANTHER" id="PTHR43592">
    <property type="entry name" value="CAAX AMINO TERMINAL PROTEASE"/>
    <property type="match status" value="1"/>
</dbReference>
<feature type="transmembrane region" description="Helical" evidence="1">
    <location>
        <begin position="143"/>
        <end position="164"/>
    </location>
</feature>
<dbReference type="InterPro" id="IPR003675">
    <property type="entry name" value="Rce1/LyrA-like_dom"/>
</dbReference>
<feature type="transmembrane region" description="Helical" evidence="1">
    <location>
        <begin position="104"/>
        <end position="122"/>
    </location>
</feature>
<keyword evidence="4" id="KW-1185">Reference proteome</keyword>
<dbReference type="GO" id="GO:0004175">
    <property type="term" value="F:endopeptidase activity"/>
    <property type="evidence" value="ECO:0007669"/>
    <property type="project" value="UniProtKB-ARBA"/>
</dbReference>
<feature type="transmembrane region" description="Helical" evidence="1">
    <location>
        <begin position="35"/>
        <end position="53"/>
    </location>
</feature>
<dbReference type="AlphaFoldDB" id="A0A1I2MI95"/>
<feature type="transmembrane region" description="Helical" evidence="1">
    <location>
        <begin position="299"/>
        <end position="317"/>
    </location>
</feature>
<feature type="domain" description="CAAX prenyl protease 2/Lysostaphin resistance protein A-like" evidence="2">
    <location>
        <begin position="184"/>
        <end position="270"/>
    </location>
</feature>
<dbReference type="RefSeq" id="WP_093921785.1">
    <property type="nucleotide sequence ID" value="NZ_FONW01000025.1"/>
</dbReference>
<evidence type="ECO:0000313" key="3">
    <source>
        <dbReference type="EMBL" id="SFF91193.1"/>
    </source>
</evidence>
<feature type="transmembrane region" description="Helical" evidence="1">
    <location>
        <begin position="184"/>
        <end position="203"/>
    </location>
</feature>
<feature type="transmembrane region" description="Helical" evidence="1">
    <location>
        <begin position="73"/>
        <end position="92"/>
    </location>
</feature>
<proteinExistence type="predicted"/>
<feature type="transmembrane region" description="Helical" evidence="1">
    <location>
        <begin position="237"/>
        <end position="253"/>
    </location>
</feature>
<dbReference type="GO" id="GO:0080120">
    <property type="term" value="P:CAAX-box protein maturation"/>
    <property type="evidence" value="ECO:0007669"/>
    <property type="project" value="UniProtKB-ARBA"/>
</dbReference>
<keyword evidence="1" id="KW-1133">Transmembrane helix</keyword>
<dbReference type="Proteomes" id="UP000198964">
    <property type="component" value="Unassembled WGS sequence"/>
</dbReference>
<dbReference type="PANTHER" id="PTHR43592:SF15">
    <property type="entry name" value="CAAX AMINO TERMINAL PROTEASE FAMILY PROTEIN"/>
    <property type="match status" value="1"/>
</dbReference>
<dbReference type="EMBL" id="FONW01000025">
    <property type="protein sequence ID" value="SFF91193.1"/>
    <property type="molecule type" value="Genomic_DNA"/>
</dbReference>
<evidence type="ECO:0000313" key="4">
    <source>
        <dbReference type="Proteomes" id="UP000198964"/>
    </source>
</evidence>